<gene>
    <name evidence="1" type="ORF">B1992_06555</name>
</gene>
<reference evidence="1 2" key="1">
    <citation type="submission" date="2017-10" db="EMBL/GenBank/DDBJ databases">
        <title>Whole genome sequencing of Pseudoxanthomonas broegbernensis DSM 12573(T).</title>
        <authorList>
            <person name="Kumar S."/>
            <person name="Bansal K."/>
            <person name="Kaur A."/>
            <person name="Patil P."/>
            <person name="Sharma S."/>
            <person name="Patil P.B."/>
        </authorList>
    </citation>
    <scope>NUCLEOTIDE SEQUENCE [LARGE SCALE GENOMIC DNA]</scope>
    <source>
        <strain evidence="1 2">DSM 12573</strain>
    </source>
</reference>
<comment type="caution">
    <text evidence="1">The sequence shown here is derived from an EMBL/GenBank/DDBJ whole genome shotgun (WGS) entry which is preliminary data.</text>
</comment>
<dbReference type="EMBL" id="MWIP01000004">
    <property type="protein sequence ID" value="KAF1687026.1"/>
    <property type="molecule type" value="Genomic_DNA"/>
</dbReference>
<dbReference type="AlphaFoldDB" id="A0A7V8GND0"/>
<protein>
    <submittedName>
        <fullName evidence="1">Transcriptional regulator</fullName>
    </submittedName>
</protein>
<organism evidence="1 2">
    <name type="scientific">Pseudoxanthomonas broegbernensis</name>
    <dbReference type="NCBI Taxonomy" id="83619"/>
    <lineage>
        <taxon>Bacteria</taxon>
        <taxon>Pseudomonadati</taxon>
        <taxon>Pseudomonadota</taxon>
        <taxon>Gammaproteobacteria</taxon>
        <taxon>Lysobacterales</taxon>
        <taxon>Lysobacteraceae</taxon>
        <taxon>Pseudoxanthomonas</taxon>
    </lineage>
</organism>
<dbReference type="Proteomes" id="UP000462066">
    <property type="component" value="Unassembled WGS sequence"/>
</dbReference>
<evidence type="ECO:0000313" key="2">
    <source>
        <dbReference type="Proteomes" id="UP000462066"/>
    </source>
</evidence>
<dbReference type="RefSeq" id="WP_162310657.1">
    <property type="nucleotide sequence ID" value="NZ_JACHGU010000004.1"/>
</dbReference>
<name>A0A7V8GND0_9GAMM</name>
<accession>A0A7V8GND0</accession>
<evidence type="ECO:0000313" key="1">
    <source>
        <dbReference type="EMBL" id="KAF1687026.1"/>
    </source>
</evidence>
<sequence length="79" mass="8896">MTGRETPGFRWLPARRAALGRSLDELIVGPVSSQAPRDVVREASELYIGNAEERNLLVRYRTLPPMRRQALLALIKPAK</sequence>
<keyword evidence="2" id="KW-1185">Reference proteome</keyword>
<proteinExistence type="predicted"/>